<sequence length="158" mass="17057">MPLFETLEFSSTEYRATARAASIPWLRQEELRVGQKTFSSSFGVGAGIGAGLATGGVAFAFAAYKAASVAVHEFRSRDFVKPLGISLAGSMVGMEVGNLVEASTSLEKMEEMAKLPDGATQSTGLLEIRRRRQGALRGRAGSSWMRAWVWAMLKYGGW</sequence>
<dbReference type="Proteomes" id="UP000012174">
    <property type="component" value="Unassembled WGS sequence"/>
</dbReference>
<evidence type="ECO:0000313" key="2">
    <source>
        <dbReference type="Proteomes" id="UP000012174"/>
    </source>
</evidence>
<dbReference type="EMBL" id="KB706742">
    <property type="protein sequence ID" value="EMR65967.1"/>
    <property type="molecule type" value="Genomic_DNA"/>
</dbReference>
<accession>M7SP19</accession>
<dbReference type="STRING" id="1287681.M7SP19"/>
<dbReference type="HOGENOM" id="CLU_1669393_0_0_1"/>
<dbReference type="OrthoDB" id="4775495at2759"/>
<protein>
    <submittedName>
        <fullName evidence="1">Uncharacterized protein</fullName>
    </submittedName>
</protein>
<name>M7SP19_EUTLA</name>
<dbReference type="KEGG" id="ela:UCREL1_7036"/>
<dbReference type="AlphaFoldDB" id="M7SP19"/>
<gene>
    <name evidence="1" type="ORF">UCREL1_7036</name>
</gene>
<organism evidence="1 2">
    <name type="scientific">Eutypa lata (strain UCR-EL1)</name>
    <name type="common">Grapevine dieback disease fungus</name>
    <name type="synonym">Eutypa armeniacae</name>
    <dbReference type="NCBI Taxonomy" id="1287681"/>
    <lineage>
        <taxon>Eukaryota</taxon>
        <taxon>Fungi</taxon>
        <taxon>Dikarya</taxon>
        <taxon>Ascomycota</taxon>
        <taxon>Pezizomycotina</taxon>
        <taxon>Sordariomycetes</taxon>
        <taxon>Xylariomycetidae</taxon>
        <taxon>Xylariales</taxon>
        <taxon>Diatrypaceae</taxon>
        <taxon>Eutypa</taxon>
    </lineage>
</organism>
<evidence type="ECO:0000313" key="1">
    <source>
        <dbReference type="EMBL" id="EMR65967.1"/>
    </source>
</evidence>
<keyword evidence="2" id="KW-1185">Reference proteome</keyword>
<proteinExistence type="predicted"/>
<reference evidence="2" key="1">
    <citation type="journal article" date="2013" name="Genome Announc.">
        <title>Draft genome sequence of the grapevine dieback fungus Eutypa lata UCR-EL1.</title>
        <authorList>
            <person name="Blanco-Ulate B."/>
            <person name="Rolshausen P.E."/>
            <person name="Cantu D."/>
        </authorList>
    </citation>
    <scope>NUCLEOTIDE SEQUENCE [LARGE SCALE GENOMIC DNA]</scope>
    <source>
        <strain evidence="2">UCR-EL1</strain>
    </source>
</reference>